<dbReference type="SMART" id="SM00895">
    <property type="entry name" value="FCD"/>
    <property type="match status" value="1"/>
</dbReference>
<keyword evidence="3" id="KW-0804">Transcription</keyword>
<dbReference type="InterPro" id="IPR011711">
    <property type="entry name" value="GntR_C"/>
</dbReference>
<sequence>MMDLRAVVEPPIAERAGVRRRTSELHALRTPLGTSERELGNRPPSLQVMQLCDVQFHLAIAGLDAHRIVYHAIAERDPVRAREAMHDHLADVL</sequence>
<keyword evidence="6" id="KW-1185">Reference proteome</keyword>
<dbReference type="SUPFAM" id="SSF48008">
    <property type="entry name" value="GntR ligand-binding domain-like"/>
    <property type="match status" value="1"/>
</dbReference>
<proteinExistence type="predicted"/>
<dbReference type="RefSeq" id="WP_341441936.1">
    <property type="nucleotide sequence ID" value="NZ_JBBPCN010000001.1"/>
</dbReference>
<organism evidence="5 6">
    <name type="scientific">Rhodococcus navarretei</name>
    <dbReference type="NCBI Taxonomy" id="3128981"/>
    <lineage>
        <taxon>Bacteria</taxon>
        <taxon>Bacillati</taxon>
        <taxon>Actinomycetota</taxon>
        <taxon>Actinomycetes</taxon>
        <taxon>Mycobacteriales</taxon>
        <taxon>Nocardiaceae</taxon>
        <taxon>Rhodococcus</taxon>
    </lineage>
</organism>
<reference evidence="5 6" key="1">
    <citation type="submission" date="2024-03" db="EMBL/GenBank/DDBJ databases">
        <title>Rhodococcus navarretei sp. nov. and Pseudarthrobacter quantumdoti sp. nov., two new species with the ability to biosynthesize Quantum Dots isolated from soil samples at Union Glacier, Antarctica.</title>
        <authorList>
            <person name="Vargas M."/>
        </authorList>
    </citation>
    <scope>NUCLEOTIDE SEQUENCE [LARGE SCALE GENOMIC DNA]</scope>
    <source>
        <strain evidence="5 6">EXRC-4A-4</strain>
    </source>
</reference>
<name>A0ABU9CZ24_9NOCA</name>
<keyword evidence="1" id="KW-0805">Transcription regulation</keyword>
<gene>
    <name evidence="5" type="ORF">AABD04_17320</name>
</gene>
<dbReference type="Proteomes" id="UP001456513">
    <property type="component" value="Unassembled WGS sequence"/>
</dbReference>
<accession>A0ABU9CZ24</accession>
<comment type="caution">
    <text evidence="5">The sequence shown here is derived from an EMBL/GenBank/DDBJ whole genome shotgun (WGS) entry which is preliminary data.</text>
</comment>
<evidence type="ECO:0000256" key="3">
    <source>
        <dbReference type="ARBA" id="ARBA00023163"/>
    </source>
</evidence>
<keyword evidence="2" id="KW-0238">DNA-binding</keyword>
<evidence type="ECO:0000256" key="2">
    <source>
        <dbReference type="ARBA" id="ARBA00023125"/>
    </source>
</evidence>
<feature type="domain" description="GntR C-terminal" evidence="4">
    <location>
        <begin position="1"/>
        <end position="91"/>
    </location>
</feature>
<evidence type="ECO:0000313" key="5">
    <source>
        <dbReference type="EMBL" id="MEK8072608.1"/>
    </source>
</evidence>
<evidence type="ECO:0000259" key="4">
    <source>
        <dbReference type="SMART" id="SM00895"/>
    </source>
</evidence>
<dbReference type="InterPro" id="IPR008920">
    <property type="entry name" value="TF_FadR/GntR_C"/>
</dbReference>
<protein>
    <recommendedName>
        <fullName evidence="4">GntR C-terminal domain-containing protein</fullName>
    </recommendedName>
</protein>
<dbReference type="EMBL" id="JBBPCN010000001">
    <property type="protein sequence ID" value="MEK8072608.1"/>
    <property type="molecule type" value="Genomic_DNA"/>
</dbReference>
<evidence type="ECO:0000256" key="1">
    <source>
        <dbReference type="ARBA" id="ARBA00023015"/>
    </source>
</evidence>
<evidence type="ECO:0000313" key="6">
    <source>
        <dbReference type="Proteomes" id="UP001456513"/>
    </source>
</evidence>